<keyword evidence="4" id="KW-0413">Isomerase</keyword>
<dbReference type="AlphaFoldDB" id="A0A4V3D6E5"/>
<protein>
    <submittedName>
        <fullName evidence="4">Maleylacetoacetate isomerase/maleylpyruvate isomerase</fullName>
    </submittedName>
</protein>
<reference evidence="4 5" key="1">
    <citation type="submission" date="2019-03" db="EMBL/GenBank/DDBJ databases">
        <title>Genomic Encyclopedia of Type Strains, Phase IV (KMG-IV): sequencing the most valuable type-strain genomes for metagenomic binning, comparative biology and taxonomic classification.</title>
        <authorList>
            <person name="Goeker M."/>
        </authorList>
    </citation>
    <scope>NUCLEOTIDE SEQUENCE [LARGE SCALE GENOMIC DNA]</scope>
    <source>
        <strain evidence="4 5">DSM 19605</strain>
    </source>
</reference>
<dbReference type="PROSITE" id="PS50405">
    <property type="entry name" value="GST_CTER"/>
    <property type="match status" value="1"/>
</dbReference>
<dbReference type="GO" id="GO:0016034">
    <property type="term" value="F:maleylacetoacetate isomerase activity"/>
    <property type="evidence" value="ECO:0007669"/>
    <property type="project" value="TreeGrafter"/>
</dbReference>
<evidence type="ECO:0000259" key="2">
    <source>
        <dbReference type="PROSITE" id="PS50404"/>
    </source>
</evidence>
<dbReference type="PANTHER" id="PTHR42673:SF4">
    <property type="entry name" value="MALEYLACETOACETATE ISOMERASE"/>
    <property type="match status" value="1"/>
</dbReference>
<dbReference type="InterPro" id="IPR010987">
    <property type="entry name" value="Glutathione-S-Trfase_C-like"/>
</dbReference>
<dbReference type="CDD" id="cd03042">
    <property type="entry name" value="GST_N_Zeta"/>
    <property type="match status" value="1"/>
</dbReference>
<comment type="similarity">
    <text evidence="1">Belongs to the GST superfamily. Zeta family.</text>
</comment>
<keyword evidence="4" id="KW-0670">Pyruvate</keyword>
<name>A0A4V3D6E5_9BURK</name>
<evidence type="ECO:0000313" key="5">
    <source>
        <dbReference type="Proteomes" id="UP000295510"/>
    </source>
</evidence>
<dbReference type="InterPro" id="IPR040079">
    <property type="entry name" value="Glutathione_S-Trfase"/>
</dbReference>
<dbReference type="GO" id="GO:0005737">
    <property type="term" value="C:cytoplasm"/>
    <property type="evidence" value="ECO:0007669"/>
    <property type="project" value="InterPro"/>
</dbReference>
<dbReference type="NCBIfam" id="TIGR01262">
    <property type="entry name" value="maiA"/>
    <property type="match status" value="1"/>
</dbReference>
<dbReference type="GO" id="GO:0004364">
    <property type="term" value="F:glutathione transferase activity"/>
    <property type="evidence" value="ECO:0007669"/>
    <property type="project" value="TreeGrafter"/>
</dbReference>
<dbReference type="InterPro" id="IPR036282">
    <property type="entry name" value="Glutathione-S-Trfase_C_sf"/>
</dbReference>
<dbReference type="CDD" id="cd03191">
    <property type="entry name" value="GST_C_Zeta"/>
    <property type="match status" value="1"/>
</dbReference>
<dbReference type="SFLD" id="SFLDS00019">
    <property type="entry name" value="Glutathione_Transferase_(cytos"/>
    <property type="match status" value="1"/>
</dbReference>
<feature type="domain" description="GST N-terminal" evidence="2">
    <location>
        <begin position="1"/>
        <end position="84"/>
    </location>
</feature>
<dbReference type="EMBL" id="SNYL01000006">
    <property type="protein sequence ID" value="TDQ43557.1"/>
    <property type="molecule type" value="Genomic_DNA"/>
</dbReference>
<dbReference type="PANTHER" id="PTHR42673">
    <property type="entry name" value="MALEYLACETOACETATE ISOMERASE"/>
    <property type="match status" value="1"/>
</dbReference>
<comment type="caution">
    <text evidence="4">The sequence shown here is derived from an EMBL/GenBank/DDBJ whole genome shotgun (WGS) entry which is preliminary data.</text>
</comment>
<dbReference type="RefSeq" id="WP_133596984.1">
    <property type="nucleotide sequence ID" value="NZ_SNYL01000006.1"/>
</dbReference>
<accession>A0A4V3D6E5</accession>
<evidence type="ECO:0000256" key="1">
    <source>
        <dbReference type="ARBA" id="ARBA00010007"/>
    </source>
</evidence>
<dbReference type="PROSITE" id="PS50404">
    <property type="entry name" value="GST_NTER"/>
    <property type="match status" value="1"/>
</dbReference>
<gene>
    <name evidence="4" type="ORF">DFR43_106130</name>
</gene>
<dbReference type="InterPro" id="IPR005955">
    <property type="entry name" value="GST_Zeta"/>
</dbReference>
<dbReference type="Proteomes" id="UP000295510">
    <property type="component" value="Unassembled WGS sequence"/>
</dbReference>
<dbReference type="InterPro" id="IPR036249">
    <property type="entry name" value="Thioredoxin-like_sf"/>
</dbReference>
<dbReference type="SFLD" id="SFLDG00358">
    <property type="entry name" value="Main_(cytGST)"/>
    <property type="match status" value="1"/>
</dbReference>
<dbReference type="SUPFAM" id="SSF47616">
    <property type="entry name" value="GST C-terminal domain-like"/>
    <property type="match status" value="1"/>
</dbReference>
<evidence type="ECO:0000313" key="4">
    <source>
        <dbReference type="EMBL" id="TDQ43557.1"/>
    </source>
</evidence>
<dbReference type="OrthoDB" id="509852at2"/>
<dbReference type="Gene3D" id="1.20.1050.10">
    <property type="match status" value="1"/>
</dbReference>
<keyword evidence="5" id="KW-1185">Reference proteome</keyword>
<dbReference type="SUPFAM" id="SSF52833">
    <property type="entry name" value="Thioredoxin-like"/>
    <property type="match status" value="1"/>
</dbReference>
<proteinExistence type="inferred from homology"/>
<dbReference type="Gene3D" id="3.40.30.10">
    <property type="entry name" value="Glutaredoxin"/>
    <property type="match status" value="1"/>
</dbReference>
<organism evidence="4 5">
    <name type="scientific">Tepidicella xavieri</name>
    <dbReference type="NCBI Taxonomy" id="360241"/>
    <lineage>
        <taxon>Bacteria</taxon>
        <taxon>Pseudomonadati</taxon>
        <taxon>Pseudomonadota</taxon>
        <taxon>Betaproteobacteria</taxon>
        <taxon>Burkholderiales</taxon>
        <taxon>Tepidicella</taxon>
    </lineage>
</organism>
<evidence type="ECO:0000259" key="3">
    <source>
        <dbReference type="PROSITE" id="PS50405"/>
    </source>
</evidence>
<dbReference type="InterPro" id="IPR034333">
    <property type="entry name" value="GST_Zeta_N"/>
</dbReference>
<feature type="domain" description="GST C-terminal" evidence="3">
    <location>
        <begin position="89"/>
        <end position="227"/>
    </location>
</feature>
<dbReference type="GO" id="GO:0006559">
    <property type="term" value="P:L-phenylalanine catabolic process"/>
    <property type="evidence" value="ECO:0007669"/>
    <property type="project" value="TreeGrafter"/>
</dbReference>
<sequence length="227" mass="25362">MKLYNYFRSGTSFRVRIALNLKGLNYEYLPVHLARGEQHGAAYRAISPDGLVPVLDVAGNPDEALLSQSMAIIEYLDETHPEPPLLPADALGRARVRALAQTVACEIHPINNLRILKYLGGPLGLSEAQRAEWYNHWVREGLLAYERRLRDLQAERAARGLPPSVYSYGDTPTLADCCLVPQVVNGRRFGLDYADLDIPLTLAAFDACMRLDAFQRAMPDRCPDAER</sequence>
<dbReference type="GO" id="GO:0006749">
    <property type="term" value="P:glutathione metabolic process"/>
    <property type="evidence" value="ECO:0007669"/>
    <property type="project" value="TreeGrafter"/>
</dbReference>
<dbReference type="InterPro" id="IPR004045">
    <property type="entry name" value="Glutathione_S-Trfase_N"/>
</dbReference>
<dbReference type="Pfam" id="PF13417">
    <property type="entry name" value="GST_N_3"/>
    <property type="match status" value="1"/>
</dbReference>
<dbReference type="InterPro" id="IPR034330">
    <property type="entry name" value="GST_Zeta_C"/>
</dbReference>